<dbReference type="Proteomes" id="UP000297253">
    <property type="component" value="Unassembled WGS sequence"/>
</dbReference>
<dbReference type="OrthoDB" id="2224795at2"/>
<feature type="compositionally biased region" description="Polar residues" evidence="1">
    <location>
        <begin position="1"/>
        <end position="15"/>
    </location>
</feature>
<dbReference type="AlphaFoldDB" id="A0A4Y9JAF6"/>
<protein>
    <submittedName>
        <fullName evidence="2">Stress-induced protein</fullName>
    </submittedName>
</protein>
<name>A0A4Y9JAF6_9STRE</name>
<proteinExistence type="predicted"/>
<organism evidence="2 3">
    <name type="scientific">Streptococcus cuniculi</name>
    <dbReference type="NCBI Taxonomy" id="1432788"/>
    <lineage>
        <taxon>Bacteria</taxon>
        <taxon>Bacillati</taxon>
        <taxon>Bacillota</taxon>
        <taxon>Bacilli</taxon>
        <taxon>Lactobacillales</taxon>
        <taxon>Streptococcaceae</taxon>
        <taxon>Streptococcus</taxon>
    </lineage>
</organism>
<accession>A0A4Y9JAF6</accession>
<dbReference type="Pfam" id="PF10685">
    <property type="entry name" value="KGG"/>
    <property type="match status" value="1"/>
</dbReference>
<evidence type="ECO:0000313" key="3">
    <source>
        <dbReference type="Proteomes" id="UP000297253"/>
    </source>
</evidence>
<gene>
    <name evidence="2" type="ORF">E4T82_05455</name>
</gene>
<reference evidence="2 3" key="1">
    <citation type="submission" date="2019-03" db="EMBL/GenBank/DDBJ databases">
        <title>Diversity of the mouse oral microbiome.</title>
        <authorList>
            <person name="Joseph S."/>
            <person name="Aduse-Opoku J."/>
            <person name="Curtis M."/>
            <person name="Wade W."/>
            <person name="Hashim A."/>
        </authorList>
    </citation>
    <scope>NUCLEOTIDE SEQUENCE [LARGE SCALE GENOMIC DNA]</scope>
    <source>
        <strain evidence="2 3">WM131</strain>
    </source>
</reference>
<comment type="caution">
    <text evidence="2">The sequence shown here is derived from an EMBL/GenBank/DDBJ whole genome shotgun (WGS) entry which is preliminary data.</text>
</comment>
<dbReference type="EMBL" id="SPPD01000006">
    <property type="protein sequence ID" value="TFU97912.1"/>
    <property type="molecule type" value="Genomic_DNA"/>
</dbReference>
<sequence length="151" mass="17062">MPRGSTENLRPFNNRTESEQRKIASKGGKASGIARRKKANLKKAFETILQSDVASEKMKIQLEAMGYEATNEMALAMIMLQKAMKGDVRAFEQISKLTSLETKDSLDKKEQRQRIKALELENEKRKQGLSGDDSLDEIIIVDSWADEVQDD</sequence>
<feature type="region of interest" description="Disordered" evidence="1">
    <location>
        <begin position="1"/>
        <end position="36"/>
    </location>
</feature>
<evidence type="ECO:0000313" key="2">
    <source>
        <dbReference type="EMBL" id="TFU97912.1"/>
    </source>
</evidence>
<dbReference type="InterPro" id="IPR019626">
    <property type="entry name" value="Stress-induced_KGG_rpt"/>
</dbReference>
<evidence type="ECO:0000256" key="1">
    <source>
        <dbReference type="SAM" id="MobiDB-lite"/>
    </source>
</evidence>